<dbReference type="Proteomes" id="UP001301350">
    <property type="component" value="Unassembled WGS sequence"/>
</dbReference>
<protein>
    <recommendedName>
        <fullName evidence="8">RING-type domain-containing protein</fullName>
    </recommendedName>
</protein>
<feature type="domain" description="RRM" evidence="5">
    <location>
        <begin position="187"/>
        <end position="261"/>
    </location>
</feature>
<keyword evidence="1" id="KW-0862">Zinc</keyword>
<dbReference type="Gene3D" id="3.30.40.10">
    <property type="entry name" value="Zinc/RING finger domain, C3HC4 (zinc finger)"/>
    <property type="match status" value="1"/>
</dbReference>
<evidence type="ECO:0008006" key="8">
    <source>
        <dbReference type="Google" id="ProtNLM"/>
    </source>
</evidence>
<evidence type="ECO:0000313" key="7">
    <source>
        <dbReference type="Proteomes" id="UP001301350"/>
    </source>
</evidence>
<keyword evidence="2" id="KW-0694">RNA-binding</keyword>
<name>A0AAV9J2X3_CYACA</name>
<dbReference type="Pfam" id="PF14570">
    <property type="entry name" value="zf-RING_4"/>
    <property type="match status" value="1"/>
</dbReference>
<keyword evidence="1" id="KW-0479">Metal-binding</keyword>
<feature type="region of interest" description="Disordered" evidence="3">
    <location>
        <begin position="411"/>
        <end position="465"/>
    </location>
</feature>
<feature type="compositionally biased region" description="Low complexity" evidence="3">
    <location>
        <begin position="609"/>
        <end position="619"/>
    </location>
</feature>
<evidence type="ECO:0000256" key="3">
    <source>
        <dbReference type="SAM" id="MobiDB-lite"/>
    </source>
</evidence>
<dbReference type="GO" id="GO:0030014">
    <property type="term" value="C:CCR4-NOT complex"/>
    <property type="evidence" value="ECO:0007669"/>
    <property type="project" value="InterPro"/>
</dbReference>
<feature type="region of interest" description="Disordered" evidence="3">
    <location>
        <begin position="605"/>
        <end position="656"/>
    </location>
</feature>
<keyword evidence="1" id="KW-0863">Zinc-finger</keyword>
<feature type="compositionally biased region" description="Basic and acidic residues" evidence="3">
    <location>
        <begin position="16"/>
        <end position="30"/>
    </location>
</feature>
<dbReference type="InterPro" id="IPR035979">
    <property type="entry name" value="RBD_domain_sf"/>
</dbReference>
<dbReference type="PANTHER" id="PTHR12603">
    <property type="entry name" value="CCR4-NOT TRANSCRIPTION COMPLEX RELATED"/>
    <property type="match status" value="1"/>
</dbReference>
<evidence type="ECO:0000259" key="4">
    <source>
        <dbReference type="PROSITE" id="PS50089"/>
    </source>
</evidence>
<dbReference type="InterPro" id="IPR013083">
    <property type="entry name" value="Znf_RING/FYVE/PHD"/>
</dbReference>
<dbReference type="PROSITE" id="PS50089">
    <property type="entry name" value="ZF_RING_2"/>
    <property type="match status" value="1"/>
</dbReference>
<feature type="compositionally biased region" description="Low complexity" evidence="3">
    <location>
        <begin position="557"/>
        <end position="579"/>
    </location>
</feature>
<dbReference type="GO" id="GO:0008270">
    <property type="term" value="F:zinc ion binding"/>
    <property type="evidence" value="ECO:0007669"/>
    <property type="project" value="UniProtKB-KW"/>
</dbReference>
<evidence type="ECO:0000313" key="6">
    <source>
        <dbReference type="EMBL" id="KAK4538731.1"/>
    </source>
</evidence>
<dbReference type="Gene3D" id="3.30.70.330">
    <property type="match status" value="1"/>
</dbReference>
<proteinExistence type="predicted"/>
<dbReference type="InterPro" id="IPR039515">
    <property type="entry name" value="NOT4_mRING-HC-C4C4"/>
</dbReference>
<dbReference type="GO" id="GO:0016567">
    <property type="term" value="P:protein ubiquitination"/>
    <property type="evidence" value="ECO:0007669"/>
    <property type="project" value="TreeGrafter"/>
</dbReference>
<dbReference type="AlphaFoldDB" id="A0AAV9J2X3"/>
<evidence type="ECO:0000259" key="5">
    <source>
        <dbReference type="PROSITE" id="PS50102"/>
    </source>
</evidence>
<sequence length="656" mass="71113">MSTEADIRSTLGHSGTGDHRPSRRASDASRPHRRRGSLTRATADDGDEDDDLAVDRASVERLSDTASVDCPLCLEELDTTDRSVRPCRCGYQVCLWCLNRLRLACEVGQVARCPACRTPYDEDKFEILQRLDPEVVAERERRRELERRSRERRERQRRLEDERRQHREYQLLRRLKRLRQTFVLRRNLVCVRELAPALWSERLLRRHDLFGRHGRIRRVLLVDGIGVYIEYDGEEAAARAISALNGERWQGRELRLSLATVRYCEAFVRAAEAYVQARQGPAAAATIPKTTNVSKSLDTAEGHAAAKPLELPHRVRCPNPHCLYQHELVPESLALTKEAFLESSYGPPPPPHAFAAHSIPAETGTMTTAAATRRLEQVGSPVESSLLTAMGVGRGADALGMAASVPCLSTDAEAPSAADPEYQPPRGRSRRRSGAPGHSLSPSALAHKAPGARTQPIRAPPPAAAAAAAAAATTASSLSAETTDLPLCASGPSSLHSSLGHKESRSSSIDSAEVLLVADSDPVLERTPGRVHSRAASAFGAIGQPRRPDARNGPASGGPRSSTSWSTPSPALPQQFHHGQPPPPTAVWELVDALASIGVTNVHFESETENTASSASTSNGMLVPEAPSDGGHAHWLQRLLQAPTDDPAEEQHDGTG</sequence>
<feature type="region of interest" description="Disordered" evidence="3">
    <location>
        <begin position="1"/>
        <end position="50"/>
    </location>
</feature>
<accession>A0AAV9J2X3</accession>
<dbReference type="GO" id="GO:0003723">
    <property type="term" value="F:RNA binding"/>
    <property type="evidence" value="ECO:0007669"/>
    <property type="project" value="UniProtKB-UniRule"/>
</dbReference>
<dbReference type="SUPFAM" id="SSF57850">
    <property type="entry name" value="RING/U-box"/>
    <property type="match status" value="1"/>
</dbReference>
<dbReference type="InterPro" id="IPR039780">
    <property type="entry name" value="Mot2"/>
</dbReference>
<dbReference type="InterPro" id="IPR012677">
    <property type="entry name" value="Nucleotide-bd_a/b_plait_sf"/>
</dbReference>
<gene>
    <name evidence="6" type="ORF">CDCA_CDCA20G4756</name>
</gene>
<dbReference type="InterPro" id="IPR000504">
    <property type="entry name" value="RRM_dom"/>
</dbReference>
<reference evidence="6 7" key="1">
    <citation type="submission" date="2022-07" db="EMBL/GenBank/DDBJ databases">
        <title>Genome-wide signatures of adaptation to extreme environments.</title>
        <authorList>
            <person name="Cho C.H."/>
            <person name="Yoon H.S."/>
        </authorList>
    </citation>
    <scope>NUCLEOTIDE SEQUENCE [LARGE SCALE GENOMIC DNA]</scope>
    <source>
        <strain evidence="6 7">DBV 063 E5</strain>
    </source>
</reference>
<dbReference type="EMBL" id="JANCYW010000020">
    <property type="protein sequence ID" value="KAK4538731.1"/>
    <property type="molecule type" value="Genomic_DNA"/>
</dbReference>
<feature type="domain" description="RING-type" evidence="4">
    <location>
        <begin position="70"/>
        <end position="117"/>
    </location>
</feature>
<dbReference type="CDD" id="cd16618">
    <property type="entry name" value="mRING-HC-C4C4_CNOT4"/>
    <property type="match status" value="1"/>
</dbReference>
<evidence type="ECO:0000256" key="2">
    <source>
        <dbReference type="PROSITE-ProRule" id="PRU00176"/>
    </source>
</evidence>
<dbReference type="InterPro" id="IPR001841">
    <property type="entry name" value="Znf_RING"/>
</dbReference>
<dbReference type="PROSITE" id="PS50102">
    <property type="entry name" value="RRM"/>
    <property type="match status" value="1"/>
</dbReference>
<keyword evidence="7" id="KW-1185">Reference proteome</keyword>
<feature type="region of interest" description="Disordered" evidence="3">
    <location>
        <begin position="526"/>
        <end position="585"/>
    </location>
</feature>
<dbReference type="PANTHER" id="PTHR12603:SF0">
    <property type="entry name" value="CCR4-NOT TRANSCRIPTION COMPLEX SUBUNIT 4"/>
    <property type="match status" value="1"/>
</dbReference>
<comment type="caution">
    <text evidence="6">The sequence shown here is derived from an EMBL/GenBank/DDBJ whole genome shotgun (WGS) entry which is preliminary data.</text>
</comment>
<dbReference type="GO" id="GO:0004842">
    <property type="term" value="F:ubiquitin-protein transferase activity"/>
    <property type="evidence" value="ECO:0007669"/>
    <property type="project" value="InterPro"/>
</dbReference>
<dbReference type="SUPFAM" id="SSF54928">
    <property type="entry name" value="RNA-binding domain, RBD"/>
    <property type="match status" value="1"/>
</dbReference>
<organism evidence="6 7">
    <name type="scientific">Cyanidium caldarium</name>
    <name type="common">Red alga</name>
    <dbReference type="NCBI Taxonomy" id="2771"/>
    <lineage>
        <taxon>Eukaryota</taxon>
        <taxon>Rhodophyta</taxon>
        <taxon>Bangiophyceae</taxon>
        <taxon>Cyanidiales</taxon>
        <taxon>Cyanidiaceae</taxon>
        <taxon>Cyanidium</taxon>
    </lineage>
</organism>
<evidence type="ECO:0000256" key="1">
    <source>
        <dbReference type="PROSITE-ProRule" id="PRU00175"/>
    </source>
</evidence>